<keyword evidence="8" id="KW-0418">Kinase</keyword>
<sequence length="612" mass="70118">MKYYLLLGALIISVCSFAQVDTTRLKNLYDRCLDFSEDKIDSIHYYAEYISKEAEHLHYNRGNVLSLRLRGIYEDLSNNYEKAIEYYLQSLEAARLIHAPEYEMVALSDLAIAYFAIREPEKAKEFYLQCARMSEADGKIPSLINTYNNLAVIYTQLKQYDSSRILLEKAVQLGRPLERKGRISLASTYNNLGNLYFKEKKYEEALPFFKQNLIKHTRDNDLNGIWVARLNLADVYIEKHQFDSATMYAQSAMELAQRLESKSKEADSYSMLAKLAEYRGHFSKAYNYIKKWYALDTAILHSDTYKTIAALQERFHAGEREAENKLLQEKVEKETIHSRELTLVAVALAIIGILIAIGFVIKRNAHRRLQATNDLIVQQNEKLSELNYEKNSLISIVSHDLNTPFATIQVWGQVLQNDTTRLTAEQQKAMNRILQAGAYGEQLIRQILDVERADIGSHKMQLEKFELKAFAEEMIDQFKPMAAKKDIRLHVEALGKKLFILSDKYLVSRICENLLSNAIKYTPHGKNVWMGISDEHDSISIKVKDEGVGIDKEELPYLFSKYSKISSQPTDGEASYGLGLSIVKRIVEEINGRITCESEPGKGSVFTVILKK</sequence>
<dbReference type="PROSITE" id="PS50005">
    <property type="entry name" value="TPR"/>
    <property type="match status" value="1"/>
</dbReference>
<dbReference type="InterPro" id="IPR019734">
    <property type="entry name" value="TPR_rpt"/>
</dbReference>
<dbReference type="Pfam" id="PF02518">
    <property type="entry name" value="HATPase_c"/>
    <property type="match status" value="1"/>
</dbReference>
<dbReference type="FunFam" id="3.30.565.10:FF:000023">
    <property type="entry name" value="PAS domain-containing sensor histidine kinase"/>
    <property type="match status" value="1"/>
</dbReference>
<dbReference type="STRING" id="1703345.A3860_18815"/>
<dbReference type="GO" id="GO:0005886">
    <property type="term" value="C:plasma membrane"/>
    <property type="evidence" value="ECO:0007669"/>
    <property type="project" value="UniProtKB-SubCell"/>
</dbReference>
<accession>A0A1V9G2E3</accession>
<evidence type="ECO:0000256" key="4">
    <source>
        <dbReference type="ARBA" id="ARBA00022475"/>
    </source>
</evidence>
<evidence type="ECO:0000256" key="8">
    <source>
        <dbReference type="ARBA" id="ARBA00022777"/>
    </source>
</evidence>
<evidence type="ECO:0000259" key="15">
    <source>
        <dbReference type="PROSITE" id="PS50109"/>
    </source>
</evidence>
<dbReference type="GO" id="GO:0005524">
    <property type="term" value="F:ATP binding"/>
    <property type="evidence" value="ECO:0007669"/>
    <property type="project" value="UniProtKB-KW"/>
</dbReference>
<dbReference type="PROSITE" id="PS50293">
    <property type="entry name" value="TPR_REGION"/>
    <property type="match status" value="1"/>
</dbReference>
<keyword evidence="14" id="KW-0732">Signal</keyword>
<gene>
    <name evidence="16" type="ORF">A3860_18815</name>
</gene>
<evidence type="ECO:0000256" key="11">
    <source>
        <dbReference type="ARBA" id="ARBA00023136"/>
    </source>
</evidence>
<dbReference type="InterPro" id="IPR003594">
    <property type="entry name" value="HATPase_dom"/>
</dbReference>
<comment type="subcellular location">
    <subcellularLocation>
        <location evidence="2">Cell membrane</location>
    </subcellularLocation>
</comment>
<keyword evidence="7" id="KW-0547">Nucleotide-binding</keyword>
<keyword evidence="13" id="KW-1133">Transmembrane helix</keyword>
<dbReference type="SMART" id="SM00388">
    <property type="entry name" value="HisKA"/>
    <property type="match status" value="1"/>
</dbReference>
<name>A0A1V9G2E3_9BACT</name>
<feature type="transmembrane region" description="Helical" evidence="13">
    <location>
        <begin position="341"/>
        <end position="361"/>
    </location>
</feature>
<keyword evidence="9" id="KW-0067">ATP-binding</keyword>
<dbReference type="Pfam" id="PF00512">
    <property type="entry name" value="HisKA"/>
    <property type="match status" value="1"/>
</dbReference>
<dbReference type="CDD" id="cd00075">
    <property type="entry name" value="HATPase"/>
    <property type="match status" value="1"/>
</dbReference>
<evidence type="ECO:0000256" key="2">
    <source>
        <dbReference type="ARBA" id="ARBA00004236"/>
    </source>
</evidence>
<dbReference type="EC" id="2.7.13.3" evidence="3"/>
<dbReference type="PROSITE" id="PS50109">
    <property type="entry name" value="HIS_KIN"/>
    <property type="match status" value="1"/>
</dbReference>
<dbReference type="Proteomes" id="UP000192796">
    <property type="component" value="Unassembled WGS sequence"/>
</dbReference>
<dbReference type="InterPro" id="IPR036097">
    <property type="entry name" value="HisK_dim/P_sf"/>
</dbReference>
<dbReference type="GO" id="GO:0000155">
    <property type="term" value="F:phosphorelay sensor kinase activity"/>
    <property type="evidence" value="ECO:0007669"/>
    <property type="project" value="InterPro"/>
</dbReference>
<keyword evidence="5" id="KW-0597">Phosphoprotein</keyword>
<proteinExistence type="predicted"/>
<dbReference type="AlphaFoldDB" id="A0A1V9G2E3"/>
<keyword evidence="12" id="KW-0802">TPR repeat</keyword>
<evidence type="ECO:0000256" key="12">
    <source>
        <dbReference type="PROSITE-ProRule" id="PRU00339"/>
    </source>
</evidence>
<dbReference type="PANTHER" id="PTHR43711">
    <property type="entry name" value="TWO-COMPONENT HISTIDINE KINASE"/>
    <property type="match status" value="1"/>
</dbReference>
<feature type="chain" id="PRO_5012709349" description="histidine kinase" evidence="14">
    <location>
        <begin position="19"/>
        <end position="612"/>
    </location>
</feature>
<keyword evidence="10" id="KW-0902">Two-component regulatory system</keyword>
<evidence type="ECO:0000256" key="14">
    <source>
        <dbReference type="SAM" id="SignalP"/>
    </source>
</evidence>
<dbReference type="InterPro" id="IPR004358">
    <property type="entry name" value="Sig_transdc_His_kin-like_C"/>
</dbReference>
<dbReference type="CDD" id="cd00082">
    <property type="entry name" value="HisKA"/>
    <property type="match status" value="1"/>
</dbReference>
<evidence type="ECO:0000256" key="13">
    <source>
        <dbReference type="SAM" id="Phobius"/>
    </source>
</evidence>
<organism evidence="16 17">
    <name type="scientific">Niastella vici</name>
    <dbReference type="NCBI Taxonomy" id="1703345"/>
    <lineage>
        <taxon>Bacteria</taxon>
        <taxon>Pseudomonadati</taxon>
        <taxon>Bacteroidota</taxon>
        <taxon>Chitinophagia</taxon>
        <taxon>Chitinophagales</taxon>
        <taxon>Chitinophagaceae</taxon>
        <taxon>Niastella</taxon>
    </lineage>
</organism>
<dbReference type="SMART" id="SM00387">
    <property type="entry name" value="HATPase_c"/>
    <property type="match status" value="1"/>
</dbReference>
<evidence type="ECO:0000256" key="1">
    <source>
        <dbReference type="ARBA" id="ARBA00000085"/>
    </source>
</evidence>
<dbReference type="Gene3D" id="1.10.287.130">
    <property type="match status" value="1"/>
</dbReference>
<evidence type="ECO:0000256" key="10">
    <source>
        <dbReference type="ARBA" id="ARBA00023012"/>
    </source>
</evidence>
<feature type="signal peptide" evidence="14">
    <location>
        <begin position="1"/>
        <end position="18"/>
    </location>
</feature>
<feature type="repeat" description="TPR" evidence="12">
    <location>
        <begin position="186"/>
        <end position="219"/>
    </location>
</feature>
<feature type="domain" description="Histidine kinase" evidence="15">
    <location>
        <begin position="396"/>
        <end position="612"/>
    </location>
</feature>
<evidence type="ECO:0000256" key="6">
    <source>
        <dbReference type="ARBA" id="ARBA00022679"/>
    </source>
</evidence>
<evidence type="ECO:0000256" key="7">
    <source>
        <dbReference type="ARBA" id="ARBA00022741"/>
    </source>
</evidence>
<evidence type="ECO:0000256" key="5">
    <source>
        <dbReference type="ARBA" id="ARBA00022553"/>
    </source>
</evidence>
<comment type="catalytic activity">
    <reaction evidence="1">
        <text>ATP + protein L-histidine = ADP + protein N-phospho-L-histidine.</text>
        <dbReference type="EC" id="2.7.13.3"/>
    </reaction>
</comment>
<keyword evidence="6" id="KW-0808">Transferase</keyword>
<evidence type="ECO:0000313" key="17">
    <source>
        <dbReference type="Proteomes" id="UP000192796"/>
    </source>
</evidence>
<dbReference type="SMART" id="SM00028">
    <property type="entry name" value="TPR"/>
    <property type="match status" value="6"/>
</dbReference>
<dbReference type="InterPro" id="IPR011990">
    <property type="entry name" value="TPR-like_helical_dom_sf"/>
</dbReference>
<dbReference type="SUPFAM" id="SSF55874">
    <property type="entry name" value="ATPase domain of HSP90 chaperone/DNA topoisomerase II/histidine kinase"/>
    <property type="match status" value="1"/>
</dbReference>
<dbReference type="SUPFAM" id="SSF48452">
    <property type="entry name" value="TPR-like"/>
    <property type="match status" value="2"/>
</dbReference>
<dbReference type="InterPro" id="IPR003661">
    <property type="entry name" value="HisK_dim/P_dom"/>
</dbReference>
<keyword evidence="11 13" id="KW-0472">Membrane</keyword>
<reference evidence="16 17" key="1">
    <citation type="submission" date="2016-03" db="EMBL/GenBank/DDBJ databases">
        <title>Niastella vici sp. nov., isolated from farmland soil.</title>
        <authorList>
            <person name="Chen L."/>
            <person name="Wang D."/>
            <person name="Yang S."/>
            <person name="Wang G."/>
        </authorList>
    </citation>
    <scope>NUCLEOTIDE SEQUENCE [LARGE SCALE GENOMIC DNA]</scope>
    <source>
        <strain evidence="16 17">DJ57</strain>
    </source>
</reference>
<keyword evidence="17" id="KW-1185">Reference proteome</keyword>
<dbReference type="InterPro" id="IPR050736">
    <property type="entry name" value="Sensor_HK_Regulatory"/>
</dbReference>
<dbReference type="Gene3D" id="3.30.565.10">
    <property type="entry name" value="Histidine kinase-like ATPase, C-terminal domain"/>
    <property type="match status" value="1"/>
</dbReference>
<dbReference type="EMBL" id="LVYD01000041">
    <property type="protein sequence ID" value="OQP64809.1"/>
    <property type="molecule type" value="Genomic_DNA"/>
</dbReference>
<dbReference type="InterPro" id="IPR036890">
    <property type="entry name" value="HATPase_C_sf"/>
</dbReference>
<dbReference type="PANTHER" id="PTHR43711:SF26">
    <property type="entry name" value="SENSOR HISTIDINE KINASE RCSC"/>
    <property type="match status" value="1"/>
</dbReference>
<protein>
    <recommendedName>
        <fullName evidence="3">histidine kinase</fullName>
        <ecNumber evidence="3">2.7.13.3</ecNumber>
    </recommendedName>
</protein>
<dbReference type="Gene3D" id="1.25.40.10">
    <property type="entry name" value="Tetratricopeptide repeat domain"/>
    <property type="match status" value="2"/>
</dbReference>
<comment type="caution">
    <text evidence="16">The sequence shown here is derived from an EMBL/GenBank/DDBJ whole genome shotgun (WGS) entry which is preliminary data.</text>
</comment>
<dbReference type="Pfam" id="PF13424">
    <property type="entry name" value="TPR_12"/>
    <property type="match status" value="2"/>
</dbReference>
<evidence type="ECO:0000313" key="16">
    <source>
        <dbReference type="EMBL" id="OQP64809.1"/>
    </source>
</evidence>
<evidence type="ECO:0000256" key="3">
    <source>
        <dbReference type="ARBA" id="ARBA00012438"/>
    </source>
</evidence>
<keyword evidence="13" id="KW-0812">Transmembrane</keyword>
<dbReference type="SUPFAM" id="SSF47384">
    <property type="entry name" value="Homodimeric domain of signal transducing histidine kinase"/>
    <property type="match status" value="1"/>
</dbReference>
<dbReference type="PRINTS" id="PR00344">
    <property type="entry name" value="BCTRLSENSOR"/>
</dbReference>
<keyword evidence="4" id="KW-1003">Cell membrane</keyword>
<dbReference type="InterPro" id="IPR005467">
    <property type="entry name" value="His_kinase_dom"/>
</dbReference>
<evidence type="ECO:0000256" key="9">
    <source>
        <dbReference type="ARBA" id="ARBA00022840"/>
    </source>
</evidence>